<evidence type="ECO:0000259" key="2">
    <source>
        <dbReference type="Pfam" id="PF07282"/>
    </source>
</evidence>
<comment type="caution">
    <text evidence="3">The sequence shown here is derived from an EMBL/GenBank/DDBJ whole genome shotgun (WGS) entry which is preliminary data.</text>
</comment>
<sequence>MYHFFTDELTQLKKKMVREARCSYIKTFIVSQICSNCIYQNKDVKNLNLRECDCHSCSTHSDRYVNAGLNLRNEAIPLLTTGIA</sequence>
<organism evidence="3 4">
    <name type="scientific">Bacillus thuringiensis serovar toumanoffi</name>
    <dbReference type="NCBI Taxonomy" id="180862"/>
    <lineage>
        <taxon>Bacteria</taxon>
        <taxon>Bacillati</taxon>
        <taxon>Bacillota</taxon>
        <taxon>Bacilli</taxon>
        <taxon>Bacillales</taxon>
        <taxon>Bacillaceae</taxon>
        <taxon>Bacillus</taxon>
        <taxon>Bacillus cereus group</taxon>
    </lineage>
</organism>
<gene>
    <name evidence="3" type="ORF">BTTOUR_01995</name>
</gene>
<reference evidence="3 4" key="1">
    <citation type="submission" date="2023-10" db="EMBL/GenBank/DDBJ databases">
        <title>Draft Genome Sequence of Bacillus thuringiensis serovar. toumanoffi 4059: Identification of a Novel Cry Protein Candidate.</title>
        <authorList>
            <person name="Murdoch R.W."/>
            <person name="Gemler B."/>
            <person name="Heater B.S."/>
        </authorList>
    </citation>
    <scope>NUCLEOTIDE SEQUENCE [LARGE SCALE GENOMIC DNA]</scope>
    <source>
        <strain evidence="3 4">4059</strain>
    </source>
</reference>
<evidence type="ECO:0000313" key="4">
    <source>
        <dbReference type="Proteomes" id="UP001272716"/>
    </source>
</evidence>
<name>A0ABD5HRM9_BACTU</name>
<dbReference type="InterPro" id="IPR010095">
    <property type="entry name" value="Cas12f1-like_TNB"/>
</dbReference>
<protein>
    <submittedName>
        <fullName evidence="3">Zinc ribbon domain-containing protein</fullName>
    </submittedName>
</protein>
<evidence type="ECO:0000313" key="3">
    <source>
        <dbReference type="EMBL" id="MDW9207589.1"/>
    </source>
</evidence>
<dbReference type="EMBL" id="JAWQCK010000001">
    <property type="protein sequence ID" value="MDW9207589.1"/>
    <property type="molecule type" value="Genomic_DNA"/>
</dbReference>
<dbReference type="AlphaFoldDB" id="A0ABD5HRM9"/>
<feature type="domain" description="Cas12f1-like TNB" evidence="2">
    <location>
        <begin position="11"/>
        <end position="71"/>
    </location>
</feature>
<dbReference type="Pfam" id="PF07282">
    <property type="entry name" value="Cas12f1-like_TNB"/>
    <property type="match status" value="1"/>
</dbReference>
<keyword evidence="1" id="KW-0238">DNA-binding</keyword>
<evidence type="ECO:0000256" key="1">
    <source>
        <dbReference type="ARBA" id="ARBA00023125"/>
    </source>
</evidence>
<accession>A0ABD5HRM9</accession>
<dbReference type="Proteomes" id="UP001272716">
    <property type="component" value="Unassembled WGS sequence"/>
</dbReference>
<proteinExistence type="predicted"/>